<keyword evidence="1" id="KW-1133">Transmembrane helix</keyword>
<name>A0A9W8ZXB4_9AGAR</name>
<dbReference type="EMBL" id="JANVFS010000035">
    <property type="protein sequence ID" value="KAJ4469491.1"/>
    <property type="molecule type" value="Genomic_DNA"/>
</dbReference>
<accession>A0A9W8ZXB4</accession>
<organism evidence="2 3">
    <name type="scientific">Lentinula lateritia</name>
    <dbReference type="NCBI Taxonomy" id="40482"/>
    <lineage>
        <taxon>Eukaryota</taxon>
        <taxon>Fungi</taxon>
        <taxon>Dikarya</taxon>
        <taxon>Basidiomycota</taxon>
        <taxon>Agaricomycotina</taxon>
        <taxon>Agaricomycetes</taxon>
        <taxon>Agaricomycetidae</taxon>
        <taxon>Agaricales</taxon>
        <taxon>Marasmiineae</taxon>
        <taxon>Omphalotaceae</taxon>
        <taxon>Lentinula</taxon>
    </lineage>
</organism>
<keyword evidence="1" id="KW-0472">Membrane</keyword>
<evidence type="ECO:0000313" key="2">
    <source>
        <dbReference type="EMBL" id="KAJ4469491.1"/>
    </source>
</evidence>
<reference evidence="2" key="2">
    <citation type="journal article" date="2023" name="Proc. Natl. Acad. Sci. U.S.A.">
        <title>A global phylogenomic analysis of the shiitake genus Lentinula.</title>
        <authorList>
            <person name="Sierra-Patev S."/>
            <person name="Min B."/>
            <person name="Naranjo-Ortiz M."/>
            <person name="Looney B."/>
            <person name="Konkel Z."/>
            <person name="Slot J.C."/>
            <person name="Sakamoto Y."/>
            <person name="Steenwyk J.L."/>
            <person name="Rokas A."/>
            <person name="Carro J."/>
            <person name="Camarero S."/>
            <person name="Ferreira P."/>
            <person name="Molpeceres G."/>
            <person name="Ruiz-Duenas F.J."/>
            <person name="Serrano A."/>
            <person name="Henrissat B."/>
            <person name="Drula E."/>
            <person name="Hughes K.W."/>
            <person name="Mata J.L."/>
            <person name="Ishikawa N.K."/>
            <person name="Vargas-Isla R."/>
            <person name="Ushijima S."/>
            <person name="Smith C.A."/>
            <person name="Donoghue J."/>
            <person name="Ahrendt S."/>
            <person name="Andreopoulos W."/>
            <person name="He G."/>
            <person name="LaButti K."/>
            <person name="Lipzen A."/>
            <person name="Ng V."/>
            <person name="Riley R."/>
            <person name="Sandor L."/>
            <person name="Barry K."/>
            <person name="Martinez A.T."/>
            <person name="Xiao Y."/>
            <person name="Gibbons J.G."/>
            <person name="Terashima K."/>
            <person name="Grigoriev I.V."/>
            <person name="Hibbett D."/>
        </authorList>
    </citation>
    <scope>NUCLEOTIDE SEQUENCE</scope>
    <source>
        <strain evidence="2">Sp2 HRB7682 ss15</strain>
    </source>
</reference>
<reference evidence="2" key="1">
    <citation type="submission" date="2022-08" db="EMBL/GenBank/DDBJ databases">
        <authorList>
            <consortium name="DOE Joint Genome Institute"/>
            <person name="Min B."/>
            <person name="Riley R."/>
            <person name="Sierra-Patev S."/>
            <person name="Naranjo-Ortiz M."/>
            <person name="Looney B."/>
            <person name="Konkel Z."/>
            <person name="Slot J.C."/>
            <person name="Sakamoto Y."/>
            <person name="Steenwyk J.L."/>
            <person name="Rokas A."/>
            <person name="Carro J."/>
            <person name="Camarero S."/>
            <person name="Ferreira P."/>
            <person name="Molpeceres G."/>
            <person name="Ruiz-Duenas F.J."/>
            <person name="Serrano A."/>
            <person name="Henrissat B."/>
            <person name="Drula E."/>
            <person name="Hughes K.W."/>
            <person name="Mata J.L."/>
            <person name="Ishikawa N.K."/>
            <person name="Vargas-Isla R."/>
            <person name="Ushijima S."/>
            <person name="Smith C.A."/>
            <person name="Ahrendt S."/>
            <person name="Andreopoulos W."/>
            <person name="He G."/>
            <person name="Labutti K."/>
            <person name="Lipzen A."/>
            <person name="Ng V."/>
            <person name="Sandor L."/>
            <person name="Barry K."/>
            <person name="Martinez A.T."/>
            <person name="Xiao Y."/>
            <person name="Gibbons J.G."/>
            <person name="Terashima K."/>
            <person name="Hibbett D.S."/>
            <person name="Grigoriev I.V."/>
        </authorList>
    </citation>
    <scope>NUCLEOTIDE SEQUENCE</scope>
    <source>
        <strain evidence="2">Sp2 HRB7682 ss15</strain>
    </source>
</reference>
<keyword evidence="1" id="KW-0812">Transmembrane</keyword>
<dbReference type="AlphaFoldDB" id="A0A9W8ZXB4"/>
<comment type="caution">
    <text evidence="2">The sequence shown here is derived from an EMBL/GenBank/DDBJ whole genome shotgun (WGS) entry which is preliminary data.</text>
</comment>
<proteinExistence type="predicted"/>
<gene>
    <name evidence="2" type="ORF">C8J55DRAFT_524119</name>
</gene>
<evidence type="ECO:0000313" key="3">
    <source>
        <dbReference type="Proteomes" id="UP001150238"/>
    </source>
</evidence>
<dbReference type="Proteomes" id="UP001150238">
    <property type="component" value="Unassembled WGS sequence"/>
</dbReference>
<sequence length="124" mass="13972">MDSILASAPVVFSLMNFLDMSWLTRVILLKNHTYNLDQRCNGPGCSNVQKVQPQVFSCVLLLSPSLILFWKEQILKLCSRKQAERTSHVPLAPHQIFPLCQACIPVVSFVGILFLNFADTLHLC</sequence>
<feature type="transmembrane region" description="Helical" evidence="1">
    <location>
        <begin position="91"/>
        <end position="115"/>
    </location>
</feature>
<protein>
    <submittedName>
        <fullName evidence="2">Uncharacterized protein</fullName>
    </submittedName>
</protein>
<evidence type="ECO:0000256" key="1">
    <source>
        <dbReference type="SAM" id="Phobius"/>
    </source>
</evidence>